<proteinExistence type="predicted"/>
<name>A0A0C3K461_PISTI</name>
<dbReference type="EMBL" id="KN831972">
    <property type="protein sequence ID" value="KIO04327.1"/>
    <property type="molecule type" value="Genomic_DNA"/>
</dbReference>
<organism evidence="1 2">
    <name type="scientific">Pisolithus tinctorius Marx 270</name>
    <dbReference type="NCBI Taxonomy" id="870435"/>
    <lineage>
        <taxon>Eukaryota</taxon>
        <taxon>Fungi</taxon>
        <taxon>Dikarya</taxon>
        <taxon>Basidiomycota</taxon>
        <taxon>Agaricomycotina</taxon>
        <taxon>Agaricomycetes</taxon>
        <taxon>Agaricomycetidae</taxon>
        <taxon>Boletales</taxon>
        <taxon>Sclerodermatineae</taxon>
        <taxon>Pisolithaceae</taxon>
        <taxon>Pisolithus</taxon>
    </lineage>
</organism>
<dbReference type="AlphaFoldDB" id="A0A0C3K461"/>
<reference evidence="1 2" key="1">
    <citation type="submission" date="2014-04" db="EMBL/GenBank/DDBJ databases">
        <authorList>
            <consortium name="DOE Joint Genome Institute"/>
            <person name="Kuo A."/>
            <person name="Kohler A."/>
            <person name="Costa M.D."/>
            <person name="Nagy L.G."/>
            <person name="Floudas D."/>
            <person name="Copeland A."/>
            <person name="Barry K.W."/>
            <person name="Cichocki N."/>
            <person name="Veneault-Fourrey C."/>
            <person name="LaButti K."/>
            <person name="Lindquist E.A."/>
            <person name="Lipzen A."/>
            <person name="Lundell T."/>
            <person name="Morin E."/>
            <person name="Murat C."/>
            <person name="Sun H."/>
            <person name="Tunlid A."/>
            <person name="Henrissat B."/>
            <person name="Grigoriev I.V."/>
            <person name="Hibbett D.S."/>
            <person name="Martin F."/>
            <person name="Nordberg H.P."/>
            <person name="Cantor M.N."/>
            <person name="Hua S.X."/>
        </authorList>
    </citation>
    <scope>NUCLEOTIDE SEQUENCE [LARGE SCALE GENOMIC DNA]</scope>
    <source>
        <strain evidence="1 2">Marx 270</strain>
    </source>
</reference>
<accession>A0A0C3K461</accession>
<keyword evidence="2" id="KW-1185">Reference proteome</keyword>
<dbReference type="STRING" id="870435.A0A0C3K461"/>
<protein>
    <recommendedName>
        <fullName evidence="3">Myb/SANT-like domain-containing protein</fullName>
    </recommendedName>
</protein>
<dbReference type="InParanoid" id="A0A0C3K461"/>
<reference evidence="2" key="2">
    <citation type="submission" date="2015-01" db="EMBL/GenBank/DDBJ databases">
        <title>Evolutionary Origins and Diversification of the Mycorrhizal Mutualists.</title>
        <authorList>
            <consortium name="DOE Joint Genome Institute"/>
            <consortium name="Mycorrhizal Genomics Consortium"/>
            <person name="Kohler A."/>
            <person name="Kuo A."/>
            <person name="Nagy L.G."/>
            <person name="Floudas D."/>
            <person name="Copeland A."/>
            <person name="Barry K.W."/>
            <person name="Cichocki N."/>
            <person name="Veneault-Fourrey C."/>
            <person name="LaButti K."/>
            <person name="Lindquist E.A."/>
            <person name="Lipzen A."/>
            <person name="Lundell T."/>
            <person name="Morin E."/>
            <person name="Murat C."/>
            <person name="Riley R."/>
            <person name="Ohm R."/>
            <person name="Sun H."/>
            <person name="Tunlid A."/>
            <person name="Henrissat B."/>
            <person name="Grigoriev I.V."/>
            <person name="Hibbett D.S."/>
            <person name="Martin F."/>
        </authorList>
    </citation>
    <scope>NUCLEOTIDE SEQUENCE [LARGE SCALE GENOMIC DNA]</scope>
    <source>
        <strain evidence="2">Marx 270</strain>
    </source>
</reference>
<dbReference type="HOGENOM" id="CLU_2062431_0_0_1"/>
<dbReference type="Proteomes" id="UP000054217">
    <property type="component" value="Unassembled WGS sequence"/>
</dbReference>
<evidence type="ECO:0000313" key="1">
    <source>
        <dbReference type="EMBL" id="KIO04327.1"/>
    </source>
</evidence>
<sequence>MLVKDLPTHKAVSGTQEEIALLEFLLKSLPCAGNGGFKDPVFETAVAHLRAKLPAYKGAPKHRLACKCKWHGDLKRMYALVNDLGSATGWTWSDEHGYGIKDDNDPWWLAQLQVLLLST</sequence>
<gene>
    <name evidence="1" type="ORF">M404DRAFT_143977</name>
</gene>
<evidence type="ECO:0008006" key="3">
    <source>
        <dbReference type="Google" id="ProtNLM"/>
    </source>
</evidence>
<evidence type="ECO:0000313" key="2">
    <source>
        <dbReference type="Proteomes" id="UP000054217"/>
    </source>
</evidence>
<dbReference type="OrthoDB" id="2686136at2759"/>